<dbReference type="EMBL" id="FXZC01000001">
    <property type="protein sequence ID" value="SMX67042.1"/>
    <property type="molecule type" value="Genomic_DNA"/>
</dbReference>
<dbReference type="GO" id="GO:0046872">
    <property type="term" value="F:metal ion binding"/>
    <property type="evidence" value="ECO:0007669"/>
    <property type="project" value="UniProtKB-KW"/>
</dbReference>
<dbReference type="PANTHER" id="PTHR30037">
    <property type="entry name" value="DNA-3-METHYLADENINE GLYCOSYLASE 1"/>
    <property type="match status" value="1"/>
</dbReference>
<dbReference type="Gene3D" id="1.10.340.30">
    <property type="entry name" value="Hypothetical protein, domain 2"/>
    <property type="match status" value="1"/>
</dbReference>
<keyword evidence="1" id="KW-0862">Zinc</keyword>
<gene>
    <name evidence="3" type="ORF">BC102111_00685</name>
</gene>
<name>A0A2H1HVX7_9MICO</name>
<dbReference type="Pfam" id="PF03352">
    <property type="entry name" value="Adenine_glyco"/>
    <property type="match status" value="1"/>
</dbReference>
<accession>A0A2H1HVX7</accession>
<dbReference type="InterPro" id="IPR052891">
    <property type="entry name" value="DNA-3mA_glycosylase"/>
</dbReference>
<dbReference type="SUPFAM" id="SSF48150">
    <property type="entry name" value="DNA-glycosylase"/>
    <property type="match status" value="1"/>
</dbReference>
<sequence length="230" mass="24538">MAERSATPTTDGEGAASGGGATVDDTAVDGTATRGGPVVGEDGLARTPWAYGDPLLLTYYDTEWGLPVRDESGLFERLSLEGFQAGLSWLTILRKRERFREVFAGFDAEAVAGFGETEVEALLADPGIIRHRGKIEACIGNARAIVDLRADGGIVDFIWGFQPEDTPRPATIAEVPTTAPESVALSKALKKRGFRFVGPTTMYALMEAIGMVDTHLIGSHRRGASGVWPN</sequence>
<feature type="compositionally biased region" description="Low complexity" evidence="2">
    <location>
        <begin position="22"/>
        <end position="36"/>
    </location>
</feature>
<dbReference type="InterPro" id="IPR011257">
    <property type="entry name" value="DNA_glycosylase"/>
</dbReference>
<evidence type="ECO:0000313" key="4">
    <source>
        <dbReference type="Proteomes" id="UP000234333"/>
    </source>
</evidence>
<keyword evidence="3" id="KW-0326">Glycosidase</keyword>
<organism evidence="3 4">
    <name type="scientific">Brevibacterium casei CIP 102111</name>
    <dbReference type="NCBI Taxonomy" id="1255625"/>
    <lineage>
        <taxon>Bacteria</taxon>
        <taxon>Bacillati</taxon>
        <taxon>Actinomycetota</taxon>
        <taxon>Actinomycetes</taxon>
        <taxon>Micrococcales</taxon>
        <taxon>Brevibacteriaceae</taxon>
        <taxon>Brevibacterium</taxon>
    </lineage>
</organism>
<evidence type="ECO:0000256" key="2">
    <source>
        <dbReference type="SAM" id="MobiDB-lite"/>
    </source>
</evidence>
<evidence type="ECO:0000256" key="1">
    <source>
        <dbReference type="PIRSR" id="PIRSR605019-1"/>
    </source>
</evidence>
<keyword evidence="3" id="KW-0378">Hydrolase</keyword>
<evidence type="ECO:0000313" key="3">
    <source>
        <dbReference type="EMBL" id="SMX67042.1"/>
    </source>
</evidence>
<dbReference type="PANTHER" id="PTHR30037:SF4">
    <property type="entry name" value="DNA-3-METHYLADENINE GLYCOSYLASE I"/>
    <property type="match status" value="1"/>
</dbReference>
<reference evidence="3 4" key="1">
    <citation type="submission" date="2017-03" db="EMBL/GenBank/DDBJ databases">
        <authorList>
            <person name="Afonso C.L."/>
            <person name="Miller P.J."/>
            <person name="Scott M.A."/>
            <person name="Spackman E."/>
            <person name="Goraichik I."/>
            <person name="Dimitrov K.M."/>
            <person name="Suarez D.L."/>
            <person name="Swayne D.E."/>
        </authorList>
    </citation>
    <scope>NUCLEOTIDE SEQUENCE [LARGE SCALE GENOMIC DNA]</scope>
    <source>
        <strain evidence="3 4">CIP 102111</strain>
    </source>
</reference>
<proteinExistence type="predicted"/>
<dbReference type="EC" id="3.2.2.20" evidence="3"/>
<dbReference type="Proteomes" id="UP000234333">
    <property type="component" value="Unassembled WGS sequence"/>
</dbReference>
<keyword evidence="1" id="KW-0479">Metal-binding</keyword>
<dbReference type="GO" id="GO:0008725">
    <property type="term" value="F:DNA-3-methyladenine glycosylase activity"/>
    <property type="evidence" value="ECO:0007669"/>
    <property type="project" value="UniProtKB-EC"/>
</dbReference>
<feature type="binding site" evidence="1">
    <location>
        <position position="215"/>
    </location>
    <ligand>
        <name>Zn(2+)</name>
        <dbReference type="ChEBI" id="CHEBI:29105"/>
    </ligand>
</feature>
<dbReference type="GO" id="GO:0006284">
    <property type="term" value="P:base-excision repair"/>
    <property type="evidence" value="ECO:0007669"/>
    <property type="project" value="InterPro"/>
</dbReference>
<dbReference type="InterPro" id="IPR005019">
    <property type="entry name" value="Adenine_glyco"/>
</dbReference>
<protein>
    <submittedName>
        <fullName evidence="3">DNA-3-methyladenine glycosylase I</fullName>
        <ecNumber evidence="3">3.2.2.20</ecNumber>
    </submittedName>
</protein>
<dbReference type="AlphaFoldDB" id="A0A2H1HVX7"/>
<feature type="region of interest" description="Disordered" evidence="2">
    <location>
        <begin position="1"/>
        <end position="39"/>
    </location>
</feature>
<feature type="compositionally biased region" description="Polar residues" evidence="2">
    <location>
        <begin position="1"/>
        <end position="10"/>
    </location>
</feature>